<evidence type="ECO:0000313" key="1">
    <source>
        <dbReference type="EMBL" id="PQO30371.1"/>
    </source>
</evidence>
<comment type="caution">
    <text evidence="1">The sequence shown here is derived from an EMBL/GenBank/DDBJ whole genome shotgun (WGS) entry which is preliminary data.</text>
</comment>
<protein>
    <submittedName>
        <fullName evidence="1">Uncharacterized protein</fullName>
    </submittedName>
</protein>
<dbReference type="EMBL" id="PUHY01000014">
    <property type="protein sequence ID" value="PQO30371.1"/>
    <property type="molecule type" value="Genomic_DNA"/>
</dbReference>
<organism evidence="1 2">
    <name type="scientific">Blastopirellula marina</name>
    <dbReference type="NCBI Taxonomy" id="124"/>
    <lineage>
        <taxon>Bacteria</taxon>
        <taxon>Pseudomonadati</taxon>
        <taxon>Planctomycetota</taxon>
        <taxon>Planctomycetia</taxon>
        <taxon>Pirellulales</taxon>
        <taxon>Pirellulaceae</taxon>
        <taxon>Blastopirellula</taxon>
    </lineage>
</organism>
<dbReference type="Proteomes" id="UP000238322">
    <property type="component" value="Unassembled WGS sequence"/>
</dbReference>
<dbReference type="AlphaFoldDB" id="A0A2S8FDX2"/>
<sequence>MRKDLQEVFVEVPPEVTAAEIVVATGAIVDAEVTIEVPAGAGTEVAIAAVTEVEVGMTVAAVVTIVAEEVSLSSIQSTC</sequence>
<reference evidence="1 2" key="1">
    <citation type="submission" date="2018-02" db="EMBL/GenBank/DDBJ databases">
        <title>Comparative genomes isolates from brazilian mangrove.</title>
        <authorList>
            <person name="Araujo J.E."/>
            <person name="Taketani R.G."/>
            <person name="Silva M.C.P."/>
            <person name="Loureco M.V."/>
            <person name="Andreote F.D."/>
        </authorList>
    </citation>
    <scope>NUCLEOTIDE SEQUENCE [LARGE SCALE GENOMIC DNA]</scope>
    <source>
        <strain evidence="1 2">Hex-1 MGV</strain>
    </source>
</reference>
<name>A0A2S8FDX2_9BACT</name>
<evidence type="ECO:0000313" key="2">
    <source>
        <dbReference type="Proteomes" id="UP000238322"/>
    </source>
</evidence>
<proteinExistence type="predicted"/>
<accession>A0A2S8FDX2</accession>
<gene>
    <name evidence="1" type="ORF">C5Y83_23690</name>
</gene>